<feature type="transmembrane region" description="Helical" evidence="1">
    <location>
        <begin position="149"/>
        <end position="169"/>
    </location>
</feature>
<comment type="caution">
    <text evidence="3">The sequence shown here is derived from an EMBL/GenBank/DDBJ whole genome shotgun (WGS) entry which is preliminary data.</text>
</comment>
<feature type="transmembrane region" description="Helical" evidence="1">
    <location>
        <begin position="189"/>
        <end position="213"/>
    </location>
</feature>
<evidence type="ECO:0000313" key="3">
    <source>
        <dbReference type="EMBL" id="GAA3065494.1"/>
    </source>
</evidence>
<feature type="domain" description="CAAX prenyl protease 2/Lysostaphin resistance protein A-like" evidence="2">
    <location>
        <begin position="155"/>
        <end position="258"/>
    </location>
</feature>
<dbReference type="PANTHER" id="PTHR35797:SF1">
    <property type="entry name" value="PROTEASE"/>
    <property type="match status" value="1"/>
</dbReference>
<gene>
    <name evidence="3" type="ORF">GCM10010529_18070</name>
</gene>
<keyword evidence="3" id="KW-0482">Metalloprotease</keyword>
<reference evidence="4" key="1">
    <citation type="journal article" date="2019" name="Int. J. Syst. Evol. Microbiol.">
        <title>The Global Catalogue of Microorganisms (GCM) 10K type strain sequencing project: providing services to taxonomists for standard genome sequencing and annotation.</title>
        <authorList>
            <consortium name="The Broad Institute Genomics Platform"/>
            <consortium name="The Broad Institute Genome Sequencing Center for Infectious Disease"/>
            <person name="Wu L."/>
            <person name="Ma J."/>
        </authorList>
    </citation>
    <scope>NUCLEOTIDE SEQUENCE [LARGE SCALE GENOMIC DNA]</scope>
    <source>
        <strain evidence="4">JCM 14309</strain>
    </source>
</reference>
<name>A0ABP6LZT5_9MICC</name>
<keyword evidence="4" id="KW-1185">Reference proteome</keyword>
<keyword evidence="1" id="KW-0812">Transmembrane</keyword>
<protein>
    <submittedName>
        <fullName evidence="3">CPBP family intramembrane metalloprotease</fullName>
    </submittedName>
</protein>
<sequence>MQIPETQRDVTRMPMPIFLAAAYGLAWLVALPLWLGDGLSSPWFTLVAVAMMFTPTVAALAVVFLVEKPQHKARALGLVPLRPAGRLVGHLALGLTVPILLCLAALPIGHLAGVFPADFTGLSGFAQITEEQLAQVGVEELPLPIETLAALQVVNVLIAALIINLLPALGEEVGWRGWMLPRLMRFGPWGAIGISGVIWGLWHAPLILLGYNYPGTPGWLALAAMVGLCTVMGGVFGWLRLRSGSVWPAALAHSALNAAASTYVIFIAADATFDPLHATITGWTGWIVPAVVVVVVVLSGRFAARAPR</sequence>
<evidence type="ECO:0000259" key="2">
    <source>
        <dbReference type="Pfam" id="PF02517"/>
    </source>
</evidence>
<dbReference type="InterPro" id="IPR003675">
    <property type="entry name" value="Rce1/LyrA-like_dom"/>
</dbReference>
<keyword evidence="1" id="KW-1133">Transmembrane helix</keyword>
<proteinExistence type="predicted"/>
<feature type="transmembrane region" description="Helical" evidence="1">
    <location>
        <begin position="286"/>
        <end position="304"/>
    </location>
</feature>
<evidence type="ECO:0000313" key="4">
    <source>
        <dbReference type="Proteomes" id="UP001500236"/>
    </source>
</evidence>
<accession>A0ABP6LZT5</accession>
<organism evidence="3 4">
    <name type="scientific">Nesterenkonia aethiopica</name>
    <dbReference type="NCBI Taxonomy" id="269144"/>
    <lineage>
        <taxon>Bacteria</taxon>
        <taxon>Bacillati</taxon>
        <taxon>Actinomycetota</taxon>
        <taxon>Actinomycetes</taxon>
        <taxon>Micrococcales</taxon>
        <taxon>Micrococcaceae</taxon>
        <taxon>Nesterenkonia</taxon>
    </lineage>
</organism>
<feature type="transmembrane region" description="Helical" evidence="1">
    <location>
        <begin position="246"/>
        <end position="266"/>
    </location>
</feature>
<evidence type="ECO:0000256" key="1">
    <source>
        <dbReference type="SAM" id="Phobius"/>
    </source>
</evidence>
<dbReference type="RefSeq" id="WP_344683847.1">
    <property type="nucleotide sequence ID" value="NZ_BAAAVT010000010.1"/>
</dbReference>
<dbReference type="Pfam" id="PF02517">
    <property type="entry name" value="Rce1-like"/>
    <property type="match status" value="1"/>
</dbReference>
<dbReference type="InterPro" id="IPR042150">
    <property type="entry name" value="MmRce1-like"/>
</dbReference>
<keyword evidence="3" id="KW-0645">Protease</keyword>
<feature type="transmembrane region" description="Helical" evidence="1">
    <location>
        <begin position="87"/>
        <end position="108"/>
    </location>
</feature>
<feature type="transmembrane region" description="Helical" evidence="1">
    <location>
        <begin position="41"/>
        <end position="66"/>
    </location>
</feature>
<dbReference type="GO" id="GO:0008237">
    <property type="term" value="F:metallopeptidase activity"/>
    <property type="evidence" value="ECO:0007669"/>
    <property type="project" value="UniProtKB-KW"/>
</dbReference>
<feature type="transmembrane region" description="Helical" evidence="1">
    <location>
        <begin position="17"/>
        <end position="35"/>
    </location>
</feature>
<dbReference type="Proteomes" id="UP001500236">
    <property type="component" value="Unassembled WGS sequence"/>
</dbReference>
<dbReference type="EMBL" id="BAAAVT010000010">
    <property type="protein sequence ID" value="GAA3065494.1"/>
    <property type="molecule type" value="Genomic_DNA"/>
</dbReference>
<keyword evidence="3" id="KW-0378">Hydrolase</keyword>
<keyword evidence="1" id="KW-0472">Membrane</keyword>
<feature type="transmembrane region" description="Helical" evidence="1">
    <location>
        <begin position="219"/>
        <end position="239"/>
    </location>
</feature>
<dbReference type="PANTHER" id="PTHR35797">
    <property type="entry name" value="PROTEASE-RELATED"/>
    <property type="match status" value="1"/>
</dbReference>